<name>A0AB39L3G0_9MICC</name>
<dbReference type="EMBL" id="CP163302">
    <property type="protein sequence ID" value="XDP45622.1"/>
    <property type="molecule type" value="Genomic_DNA"/>
</dbReference>
<feature type="transmembrane region" description="Helical" evidence="2">
    <location>
        <begin position="26"/>
        <end position="50"/>
    </location>
</feature>
<dbReference type="AlphaFoldDB" id="A0AB39L3G0"/>
<accession>A0AB39L3G0</accession>
<reference evidence="3" key="1">
    <citation type="submission" date="2024-07" db="EMBL/GenBank/DDBJ databases">
        <authorList>
            <person name="fu j."/>
        </authorList>
    </citation>
    <scope>NUCLEOTIDE SEQUENCE</scope>
    <source>
        <strain evidence="3">P10A9</strain>
    </source>
</reference>
<feature type="transmembrane region" description="Helical" evidence="2">
    <location>
        <begin position="235"/>
        <end position="256"/>
    </location>
</feature>
<feature type="transmembrane region" description="Helical" evidence="2">
    <location>
        <begin position="304"/>
        <end position="327"/>
    </location>
</feature>
<evidence type="ECO:0000313" key="3">
    <source>
        <dbReference type="EMBL" id="XDP45622.1"/>
    </source>
</evidence>
<dbReference type="RefSeq" id="WP_307958196.1">
    <property type="nucleotide sequence ID" value="NZ_CP163302.1"/>
</dbReference>
<evidence type="ECO:0000256" key="1">
    <source>
        <dbReference type="SAM" id="MobiDB-lite"/>
    </source>
</evidence>
<dbReference type="Pfam" id="PF14333">
    <property type="entry name" value="DUF4389"/>
    <property type="match status" value="2"/>
</dbReference>
<dbReference type="KEGG" id="spue:AB5L97_00935"/>
<organism evidence="3">
    <name type="scientific">Sinomonas puerhi</name>
    <dbReference type="NCBI Taxonomy" id="3238584"/>
    <lineage>
        <taxon>Bacteria</taxon>
        <taxon>Bacillati</taxon>
        <taxon>Actinomycetota</taxon>
        <taxon>Actinomycetes</taxon>
        <taxon>Micrococcales</taxon>
        <taxon>Micrococcaceae</taxon>
        <taxon>Sinomonas</taxon>
    </lineage>
</organism>
<keyword evidence="2" id="KW-1133">Transmembrane helix</keyword>
<feature type="transmembrane region" description="Helical" evidence="2">
    <location>
        <begin position="393"/>
        <end position="411"/>
    </location>
</feature>
<dbReference type="InterPro" id="IPR025498">
    <property type="entry name" value="DUF4389"/>
</dbReference>
<protein>
    <submittedName>
        <fullName evidence="3">DUF4389 domain-containing protein</fullName>
    </submittedName>
</protein>
<feature type="transmembrane region" description="Helical" evidence="2">
    <location>
        <begin position="423"/>
        <end position="439"/>
    </location>
</feature>
<evidence type="ECO:0000256" key="2">
    <source>
        <dbReference type="SAM" id="Phobius"/>
    </source>
</evidence>
<feature type="region of interest" description="Disordered" evidence="1">
    <location>
        <begin position="151"/>
        <end position="178"/>
    </location>
</feature>
<sequence>MSAQPSPTNAFPDSAARGGAMKPGHWVLLVLGVLLAALGVGLVAGGAVLLSGDAAQRDGQYLQSQRERLRTTGYAMLSRTVAIDLGSAASQAAPGMPRLGDLASVRISAASAVPGQQVFVGIADASTVADYLRGVPSASLGDVAWSPAGVRPPAASGQADRGELAASAGDRTPGAPKDQNFWVASASGPGTQALTFDLREGNWALVVMNVDATRPLWTDLQVGVRSRLVGPIGTGLLVSGLIGMVIGVPLLLFGAAGLGRDIGLPTTQAQARAVYPVRFSGFLDPKISRGLWIIKWLLVIPHGIVLAVLWFALFVTTIAAGFAIVVTGRYPRPLFSFSVGVLRWTWRVGFYAYAALGTDRYPPFSLASADYPADLDVDYPERLSRGLVLVKSWLLALPQLMIVAVLTGGVGTQTASGGAGPSLLGLLVFFAAVIVLFTGRYAPQLFGLVVGIDRWLFRVWAYVLLMRDEYPPLRLDQGPLDPGLGDRPLVE</sequence>
<proteinExistence type="predicted"/>
<keyword evidence="2" id="KW-0472">Membrane</keyword>
<keyword evidence="2" id="KW-0812">Transmembrane</keyword>
<gene>
    <name evidence="3" type="ORF">AB5L97_00935</name>
</gene>